<dbReference type="Proteomes" id="UP001139450">
    <property type="component" value="Unassembled WGS sequence"/>
</dbReference>
<name>A0A9X1X077_9SPHI</name>
<keyword evidence="1" id="KW-1133">Transmembrane helix</keyword>
<comment type="caution">
    <text evidence="2">The sequence shown here is derived from an EMBL/GenBank/DDBJ whole genome shotgun (WGS) entry which is preliminary data.</text>
</comment>
<accession>A0A9X1X077</accession>
<dbReference type="RefSeq" id="WP_245128221.1">
    <property type="nucleotide sequence ID" value="NZ_JALJEJ010000001.1"/>
</dbReference>
<gene>
    <name evidence="2" type="ORF">MUY27_01635</name>
</gene>
<evidence type="ECO:0000313" key="2">
    <source>
        <dbReference type="EMBL" id="MCJ8208391.1"/>
    </source>
</evidence>
<sequence length="85" mass="9478">MLLAKAFTQRKPEFLEESEKEQSAFHYKLSNPPHKNIVSIALLLSLLFPSAFIVRTLLEKSRPSGTFLAGDAGNKTYLLTGKLTI</sequence>
<keyword evidence="1" id="KW-0812">Transmembrane</keyword>
<organism evidence="2 3">
    <name type="scientific">Mucilaginibacter straminoryzae</name>
    <dbReference type="NCBI Taxonomy" id="2932774"/>
    <lineage>
        <taxon>Bacteria</taxon>
        <taxon>Pseudomonadati</taxon>
        <taxon>Bacteroidota</taxon>
        <taxon>Sphingobacteriia</taxon>
        <taxon>Sphingobacteriales</taxon>
        <taxon>Sphingobacteriaceae</taxon>
        <taxon>Mucilaginibacter</taxon>
    </lineage>
</organism>
<keyword evidence="1" id="KW-0472">Membrane</keyword>
<reference evidence="2" key="1">
    <citation type="submission" date="2022-04" db="EMBL/GenBank/DDBJ databases">
        <title>Mucilaginibacter sp. RS28 isolated from freshwater.</title>
        <authorList>
            <person name="Ko S.-R."/>
        </authorList>
    </citation>
    <scope>NUCLEOTIDE SEQUENCE</scope>
    <source>
        <strain evidence="2">RS28</strain>
    </source>
</reference>
<dbReference type="EMBL" id="JALJEJ010000001">
    <property type="protein sequence ID" value="MCJ8208391.1"/>
    <property type="molecule type" value="Genomic_DNA"/>
</dbReference>
<feature type="transmembrane region" description="Helical" evidence="1">
    <location>
        <begin position="37"/>
        <end position="58"/>
    </location>
</feature>
<protein>
    <submittedName>
        <fullName evidence="2">Uncharacterized protein</fullName>
    </submittedName>
</protein>
<proteinExistence type="predicted"/>
<dbReference type="AlphaFoldDB" id="A0A9X1X077"/>
<evidence type="ECO:0000256" key="1">
    <source>
        <dbReference type="SAM" id="Phobius"/>
    </source>
</evidence>
<evidence type="ECO:0000313" key="3">
    <source>
        <dbReference type="Proteomes" id="UP001139450"/>
    </source>
</evidence>
<keyword evidence="3" id="KW-1185">Reference proteome</keyword>